<feature type="transmembrane region" description="Helical" evidence="1">
    <location>
        <begin position="87"/>
        <end position="105"/>
    </location>
</feature>
<keyword evidence="1" id="KW-0472">Membrane</keyword>
<accession>A0ABS5M1Y5</accession>
<gene>
    <name evidence="2" type="ORF">JSQ98_02900</name>
</gene>
<comment type="caution">
    <text evidence="2">The sequence shown here is derived from an EMBL/GenBank/DDBJ whole genome shotgun (WGS) entry which is preliminary data.</text>
</comment>
<keyword evidence="1" id="KW-1133">Transmembrane helix</keyword>
<feature type="transmembrane region" description="Helical" evidence="1">
    <location>
        <begin position="56"/>
        <end position="75"/>
    </location>
</feature>
<dbReference type="EMBL" id="JAFEVO010000001">
    <property type="protein sequence ID" value="MBS3181157.1"/>
    <property type="molecule type" value="Genomic_DNA"/>
</dbReference>
<evidence type="ECO:0000256" key="1">
    <source>
        <dbReference type="SAM" id="Phobius"/>
    </source>
</evidence>
<evidence type="ECO:0000313" key="3">
    <source>
        <dbReference type="Proteomes" id="UP000811492"/>
    </source>
</evidence>
<organism evidence="2 3">
    <name type="scientific">Leucobacter manosquensis</name>
    <dbReference type="NCBI Taxonomy" id="2810611"/>
    <lineage>
        <taxon>Bacteria</taxon>
        <taxon>Bacillati</taxon>
        <taxon>Actinomycetota</taxon>
        <taxon>Actinomycetes</taxon>
        <taxon>Micrococcales</taxon>
        <taxon>Microbacteriaceae</taxon>
        <taxon>Leucobacter</taxon>
    </lineage>
</organism>
<feature type="transmembrane region" description="Helical" evidence="1">
    <location>
        <begin position="117"/>
        <end position="136"/>
    </location>
</feature>
<evidence type="ECO:0000313" key="2">
    <source>
        <dbReference type="EMBL" id="MBS3181157.1"/>
    </source>
</evidence>
<name>A0ABS5M1Y5_9MICO</name>
<dbReference type="RefSeq" id="WP_211648293.1">
    <property type="nucleotide sequence ID" value="NZ_JAFEVO010000001.1"/>
</dbReference>
<dbReference type="Proteomes" id="UP000811492">
    <property type="component" value="Unassembled WGS sequence"/>
</dbReference>
<feature type="transmembrane region" description="Helical" evidence="1">
    <location>
        <begin position="30"/>
        <end position="50"/>
    </location>
</feature>
<reference evidence="2 3" key="1">
    <citation type="submission" date="2021-02" db="EMBL/GenBank/DDBJ databases">
        <title>Draft genome and description of Leucobacter sp nov strain Marseille-Q4368.</title>
        <authorList>
            <person name="Boxberger M."/>
            <person name="La Scola B."/>
        </authorList>
    </citation>
    <scope>NUCLEOTIDE SEQUENCE [LARGE SCALE GENOMIC DNA]</scope>
    <source>
        <strain evidence="2 3">Marseille-Q4368</strain>
    </source>
</reference>
<evidence type="ECO:0008006" key="4">
    <source>
        <dbReference type="Google" id="ProtNLM"/>
    </source>
</evidence>
<sequence length="141" mass="15810">MSTNHISIDDARTMVIASEKAARDARRATHWFRVFVSLQAAYALAFTLSIDIAGVPYWQAFAPLTVATISIWMIAFRYRQSVPRNGLRNMGIALATWFALYTLMLDPALQLFGLSSPWWWVAAGMIAITPMLACLLPSSRR</sequence>
<protein>
    <recommendedName>
        <fullName evidence="4">Sensor histidine kinase</fullName>
    </recommendedName>
</protein>
<keyword evidence="3" id="KW-1185">Reference proteome</keyword>
<keyword evidence="1" id="KW-0812">Transmembrane</keyword>
<proteinExistence type="predicted"/>